<accession>A0A646KH65</accession>
<proteinExistence type="predicted"/>
<feature type="compositionally biased region" description="Gly residues" evidence="1">
    <location>
        <begin position="38"/>
        <end position="55"/>
    </location>
</feature>
<evidence type="ECO:0000313" key="3">
    <source>
        <dbReference type="Proteomes" id="UP000419138"/>
    </source>
</evidence>
<organism evidence="2 3">
    <name type="scientific">Streptomyces jumonjinensis</name>
    <dbReference type="NCBI Taxonomy" id="1945"/>
    <lineage>
        <taxon>Bacteria</taxon>
        <taxon>Bacillati</taxon>
        <taxon>Actinomycetota</taxon>
        <taxon>Actinomycetes</taxon>
        <taxon>Kitasatosporales</taxon>
        <taxon>Streptomycetaceae</taxon>
        <taxon>Streptomyces</taxon>
    </lineage>
</organism>
<protein>
    <submittedName>
        <fullName evidence="2">Uncharacterized protein</fullName>
    </submittedName>
</protein>
<gene>
    <name evidence="2" type="ORF">FF041_14670</name>
</gene>
<comment type="caution">
    <text evidence="2">The sequence shown here is derived from an EMBL/GenBank/DDBJ whole genome shotgun (WGS) entry which is preliminary data.</text>
</comment>
<dbReference type="Proteomes" id="UP000419138">
    <property type="component" value="Unassembled WGS sequence"/>
</dbReference>
<keyword evidence="3" id="KW-1185">Reference proteome</keyword>
<dbReference type="EMBL" id="VCLA01000121">
    <property type="protein sequence ID" value="MQT01411.1"/>
    <property type="molecule type" value="Genomic_DNA"/>
</dbReference>
<evidence type="ECO:0000313" key="2">
    <source>
        <dbReference type="EMBL" id="MQT01411.1"/>
    </source>
</evidence>
<sequence>MAVGVCRFCAHTTWYVTTRGRAIRRKIPKRARKWPVGRGQGGGDGGDGGDGGPGRAGTVEPGRGPGT</sequence>
<dbReference type="AlphaFoldDB" id="A0A646KH65"/>
<evidence type="ECO:0000256" key="1">
    <source>
        <dbReference type="SAM" id="MobiDB-lite"/>
    </source>
</evidence>
<name>A0A646KH65_STRJU</name>
<feature type="region of interest" description="Disordered" evidence="1">
    <location>
        <begin position="27"/>
        <end position="67"/>
    </location>
</feature>
<reference evidence="2 3" key="1">
    <citation type="submission" date="2019-05" db="EMBL/GenBank/DDBJ databases">
        <title>Comparative genomics and metabolomics analyses of clavulanic acid producing Streptomyces species provides insight into specialized metabolism and evolution of beta-lactam biosynthetic gene clusters.</title>
        <authorList>
            <person name="Moore M.A."/>
            <person name="Cruz-Morales P."/>
            <person name="Barona Gomez F."/>
            <person name="Kapil T."/>
        </authorList>
    </citation>
    <scope>NUCLEOTIDE SEQUENCE [LARGE SCALE GENOMIC DNA]</scope>
    <source>
        <strain evidence="2 3">NRRL 5741</strain>
    </source>
</reference>